<dbReference type="GO" id="GO:0005684">
    <property type="term" value="C:U2-type spliceosomal complex"/>
    <property type="evidence" value="ECO:0007669"/>
    <property type="project" value="TreeGrafter"/>
</dbReference>
<proteinExistence type="inferred from homology"/>
<evidence type="ECO:0000313" key="3">
    <source>
        <dbReference type="Proteomes" id="UP001214638"/>
    </source>
</evidence>
<gene>
    <name evidence="2" type="ORF">BdWA1_003459</name>
</gene>
<comment type="similarity">
    <text evidence="1">Belongs to the CWC16 family.</text>
</comment>
<dbReference type="PANTHER" id="PTHR12111:SF2">
    <property type="entry name" value="SPLICING FACTOR YJU2B-RELATED"/>
    <property type="match status" value="1"/>
</dbReference>
<name>A0AAD9PHW3_9APIC</name>
<dbReference type="KEGG" id="bdw:94337756"/>
<dbReference type="InterPro" id="IPR007590">
    <property type="entry name" value="Saf4/Yju2"/>
</dbReference>
<dbReference type="GO" id="GO:0071014">
    <property type="term" value="C:post-mRNA release spliceosomal complex"/>
    <property type="evidence" value="ECO:0007669"/>
    <property type="project" value="TreeGrafter"/>
</dbReference>
<sequence length="1051" mass="119848">MSTLKAARADNFYYPANAEETHIQQRKRMRKPPKRNRNFDIPLGDDDSEIKWSGRGTVIRFEMPFKVICKGCNEYIAKGVRFDAERKAVGMYFSTVIYAFRMSCLFCHARIIIQTDPEHTDYICKAGVVKKVEDFDVKDAETVAVGHDLTEGQLRAADPLFILEQQAKNNQLAVHEQIQKTTVSDLPQARPRELERNEVYNEKKRLEYLVELSDMNNADDYMANSALRRRFRIKKKELQAQEAKQNPNFSLPLLKESEQDIEIAKKIKFLSSSSKIKSYLKKTNFVLHESKVDNVYDVIPLLPLWNRISSIQLISCFTYEPIAEMVLNSLLDNVKYFKWIIPANMLHKSSFKSTQSVGLLLVDSDNIAFICGRSTVKMPLANSPLIGVVSSYMWSNSFDANDTNLTLLCTIAFIHVDGTIILIVPSREFRRVYIPYKDSCVVAVSGYLNLLLEASNYKAMLKTNNSTTYSEELLYFNNLIAIGYHDGSVVIIDLSNLSIVAKIVVSLPINCLELAISDSRIFLALASENRFSVFNMDSLLVYETKLGKGNITNIKRDYNNPNSFFVNGDNLYIINIKTNSFLRNLSINECLFYYSGEYTSLKVTRPKNNYIAKTLDWIPRKTFDIQGITNITSSLLNPSYLVCTTLTGHFLFINEGRVLKTIRNPFKGYVLKLVQHPRLPSVLAAGLDDGTVYMIFIEPENQDLFHFTFVMKLDAAIEDITWIIAHCNVNDSFTGPRKSKSDFVYRVWNSLNRSNYDSIIVANSKSQVKFSHIKEPIHSSYINEMTHVISVFPIRWPTNCNSMLASLIKPVKEHLCISFFEGGVVKLIVYECVITVDFHIGFIKVATLIIPVHGKPTCLEISKKQYNQIYRYQQAYGESMYNLNSHELSCTNALQEFLAIGDDMGYIYVTSIFNLYHTLQTRSQSMGGPTCCIFSETRISAGIEELRWGLVWKKYEMDINVKSCCMCNDDIVVLLSAIQNNGNTIILKLTNVNFSRSTHNILRFIKIKEMELGIVRQSWVETSSPMHMELTMASSSELSSISIKYGDVTHV</sequence>
<evidence type="ECO:0000313" key="2">
    <source>
        <dbReference type="EMBL" id="KAK2195157.1"/>
    </source>
</evidence>
<dbReference type="Pfam" id="PF04502">
    <property type="entry name" value="Saf4_Yju2"/>
    <property type="match status" value="1"/>
</dbReference>
<comment type="caution">
    <text evidence="2">The sequence shown here is derived from an EMBL/GenBank/DDBJ whole genome shotgun (WGS) entry which is preliminary data.</text>
</comment>
<dbReference type="InterPro" id="IPR036322">
    <property type="entry name" value="WD40_repeat_dom_sf"/>
</dbReference>
<dbReference type="GeneID" id="94337756"/>
<accession>A0AAD9PHW3</accession>
<dbReference type="SUPFAM" id="SSF50978">
    <property type="entry name" value="WD40 repeat-like"/>
    <property type="match status" value="1"/>
</dbReference>
<dbReference type="RefSeq" id="XP_067802000.1">
    <property type="nucleotide sequence ID" value="XM_067948469.1"/>
</dbReference>
<evidence type="ECO:0000256" key="1">
    <source>
        <dbReference type="ARBA" id="ARBA00005595"/>
    </source>
</evidence>
<dbReference type="GO" id="GO:0000398">
    <property type="term" value="P:mRNA splicing, via spliceosome"/>
    <property type="evidence" value="ECO:0007669"/>
    <property type="project" value="InterPro"/>
</dbReference>
<organism evidence="2 3">
    <name type="scientific">Babesia duncani</name>
    <dbReference type="NCBI Taxonomy" id="323732"/>
    <lineage>
        <taxon>Eukaryota</taxon>
        <taxon>Sar</taxon>
        <taxon>Alveolata</taxon>
        <taxon>Apicomplexa</taxon>
        <taxon>Aconoidasida</taxon>
        <taxon>Piroplasmida</taxon>
        <taxon>Babesiidae</taxon>
        <taxon>Babesia</taxon>
    </lineage>
</organism>
<protein>
    <submittedName>
        <fullName evidence="2">Bifunctional Saf4-Yju2 protein/WD40-repeat-containing domain superfamily</fullName>
    </submittedName>
</protein>
<reference evidence="2" key="1">
    <citation type="journal article" date="2023" name="Nat. Microbiol.">
        <title>Babesia duncani multi-omics identifies virulence factors and drug targets.</title>
        <authorList>
            <person name="Singh P."/>
            <person name="Lonardi S."/>
            <person name="Liang Q."/>
            <person name="Vydyam P."/>
            <person name="Khabirova E."/>
            <person name="Fang T."/>
            <person name="Gihaz S."/>
            <person name="Thekkiniath J."/>
            <person name="Munshi M."/>
            <person name="Abel S."/>
            <person name="Ciampossin L."/>
            <person name="Batugedara G."/>
            <person name="Gupta M."/>
            <person name="Lu X.M."/>
            <person name="Lenz T."/>
            <person name="Chakravarty S."/>
            <person name="Cornillot E."/>
            <person name="Hu Y."/>
            <person name="Ma W."/>
            <person name="Gonzalez L.M."/>
            <person name="Sanchez S."/>
            <person name="Estrada K."/>
            <person name="Sanchez-Flores A."/>
            <person name="Montero E."/>
            <person name="Harb O.S."/>
            <person name="Le Roch K.G."/>
            <person name="Mamoun C.B."/>
        </authorList>
    </citation>
    <scope>NUCLEOTIDE SEQUENCE</scope>
    <source>
        <strain evidence="2">WA1</strain>
    </source>
</reference>
<dbReference type="Proteomes" id="UP001214638">
    <property type="component" value="Unassembled WGS sequence"/>
</dbReference>
<dbReference type="PANTHER" id="PTHR12111">
    <property type="entry name" value="SPLICING FACTOR YJU2"/>
    <property type="match status" value="1"/>
</dbReference>
<dbReference type="AlphaFoldDB" id="A0AAD9PHW3"/>
<keyword evidence="3" id="KW-1185">Reference proteome</keyword>
<dbReference type="EMBL" id="JALLKP010000005">
    <property type="protein sequence ID" value="KAK2195157.1"/>
    <property type="molecule type" value="Genomic_DNA"/>
</dbReference>